<dbReference type="Proteomes" id="UP000070168">
    <property type="component" value="Unassembled WGS sequence"/>
</dbReference>
<dbReference type="Gene3D" id="1.10.510.10">
    <property type="entry name" value="Transferase(Phosphotransferase) domain 1"/>
    <property type="match status" value="1"/>
</dbReference>
<dbReference type="GO" id="GO:0007165">
    <property type="term" value="P:signal transduction"/>
    <property type="evidence" value="ECO:0007669"/>
    <property type="project" value="TreeGrafter"/>
</dbReference>
<name>A0A135LB25_PENPA</name>
<keyword evidence="3" id="KW-1185">Reference proteome</keyword>
<proteinExistence type="predicted"/>
<reference evidence="2 3" key="1">
    <citation type="journal article" date="2016" name="BMC Genomics">
        <title>Genome sequencing and secondary metabolism of the postharvest pathogen Penicillium griseofulvum.</title>
        <authorList>
            <person name="Banani H."/>
            <person name="Marcet-Houben M."/>
            <person name="Ballester A.R."/>
            <person name="Abbruscato P."/>
            <person name="Gonzalez-Candelas L."/>
            <person name="Gabaldon T."/>
            <person name="Spadaro D."/>
        </authorList>
    </citation>
    <scope>NUCLEOTIDE SEQUENCE [LARGE SCALE GENOMIC DNA]</scope>
    <source>
        <strain evidence="2 3">PG3</strain>
    </source>
</reference>
<evidence type="ECO:0000259" key="1">
    <source>
        <dbReference type="PROSITE" id="PS50011"/>
    </source>
</evidence>
<dbReference type="PROSITE" id="PS50011">
    <property type="entry name" value="PROTEIN_KINASE_DOM"/>
    <property type="match status" value="1"/>
</dbReference>
<gene>
    <name evidence="2" type="ORF">PGRI_050120</name>
</gene>
<feature type="domain" description="Protein kinase" evidence="1">
    <location>
        <begin position="8"/>
        <end position="252"/>
    </location>
</feature>
<dbReference type="InterPro" id="IPR011009">
    <property type="entry name" value="Kinase-like_dom_sf"/>
</dbReference>
<dbReference type="GeneID" id="63708025"/>
<dbReference type="AlphaFoldDB" id="A0A135LB25"/>
<dbReference type="OrthoDB" id="1668230at2759"/>
<sequence>MTFFSTSTESSSFVAAGTTSTLYAIDENTVIKLRPPPSSSSSDFERRAYDIEVRCYKRLGHHKQIVSCEVTEEGLLLGRGTCLRRTLQSVSDLDVKIRWAQEAANGLAYIHSKGIIHADIGCHNIIVDDTGHVKFIDFAGSGIDDEAPLVCYEWCSFQAGNEIGIGTDIFAFGSMLFELETGRVAYSELQDTLGMGRLMTVVGELFAKKKFPPVEMLVFGSVISGCWNGKYISMEEVRRDIAQCEDYSEEML</sequence>
<evidence type="ECO:0000313" key="2">
    <source>
        <dbReference type="EMBL" id="KXG46156.1"/>
    </source>
</evidence>
<evidence type="ECO:0000313" key="3">
    <source>
        <dbReference type="Proteomes" id="UP000070168"/>
    </source>
</evidence>
<dbReference type="PANTHER" id="PTHR23257">
    <property type="entry name" value="SERINE-THREONINE PROTEIN KINASE"/>
    <property type="match status" value="1"/>
</dbReference>
<comment type="caution">
    <text evidence="2">The sequence shown here is derived from an EMBL/GenBank/DDBJ whole genome shotgun (WGS) entry which is preliminary data.</text>
</comment>
<dbReference type="RefSeq" id="XP_040644692.1">
    <property type="nucleotide sequence ID" value="XM_040792725.1"/>
</dbReference>
<dbReference type="Pfam" id="PF00069">
    <property type="entry name" value="Pkinase"/>
    <property type="match status" value="1"/>
</dbReference>
<protein>
    <recommendedName>
        <fullName evidence="1">Protein kinase domain-containing protein</fullName>
    </recommendedName>
</protein>
<dbReference type="STRING" id="5078.A0A135LB25"/>
<dbReference type="EMBL" id="LHQR01000069">
    <property type="protein sequence ID" value="KXG46156.1"/>
    <property type="molecule type" value="Genomic_DNA"/>
</dbReference>
<dbReference type="SUPFAM" id="SSF56112">
    <property type="entry name" value="Protein kinase-like (PK-like)"/>
    <property type="match status" value="1"/>
</dbReference>
<dbReference type="InterPro" id="IPR000719">
    <property type="entry name" value="Prot_kinase_dom"/>
</dbReference>
<dbReference type="GO" id="GO:0004672">
    <property type="term" value="F:protein kinase activity"/>
    <property type="evidence" value="ECO:0007669"/>
    <property type="project" value="InterPro"/>
</dbReference>
<dbReference type="PANTHER" id="PTHR23257:SF963">
    <property type="entry name" value="AT08303P"/>
    <property type="match status" value="1"/>
</dbReference>
<dbReference type="GO" id="GO:0005737">
    <property type="term" value="C:cytoplasm"/>
    <property type="evidence" value="ECO:0007669"/>
    <property type="project" value="TreeGrafter"/>
</dbReference>
<dbReference type="InterPro" id="IPR050167">
    <property type="entry name" value="Ser_Thr_protein_kinase"/>
</dbReference>
<organism evidence="2 3">
    <name type="scientific">Penicillium patulum</name>
    <name type="common">Penicillium griseofulvum</name>
    <dbReference type="NCBI Taxonomy" id="5078"/>
    <lineage>
        <taxon>Eukaryota</taxon>
        <taxon>Fungi</taxon>
        <taxon>Dikarya</taxon>
        <taxon>Ascomycota</taxon>
        <taxon>Pezizomycotina</taxon>
        <taxon>Eurotiomycetes</taxon>
        <taxon>Eurotiomycetidae</taxon>
        <taxon>Eurotiales</taxon>
        <taxon>Aspergillaceae</taxon>
        <taxon>Penicillium</taxon>
    </lineage>
</organism>
<dbReference type="OMA" id="EYKSHEV"/>
<accession>A0A135LB25</accession>
<dbReference type="GO" id="GO:0005524">
    <property type="term" value="F:ATP binding"/>
    <property type="evidence" value="ECO:0007669"/>
    <property type="project" value="InterPro"/>
</dbReference>